<keyword evidence="1" id="KW-1133">Transmembrane helix</keyword>
<accession>A0A9P5P9P5</accession>
<feature type="transmembrane region" description="Helical" evidence="1">
    <location>
        <begin position="101"/>
        <end position="123"/>
    </location>
</feature>
<protein>
    <recommendedName>
        <fullName evidence="2">DUF6534 domain-containing protein</fullName>
    </recommendedName>
</protein>
<evidence type="ECO:0000313" key="4">
    <source>
        <dbReference type="Proteomes" id="UP000772434"/>
    </source>
</evidence>
<dbReference type="InterPro" id="IPR045339">
    <property type="entry name" value="DUF6534"/>
</dbReference>
<dbReference type="EMBL" id="JADNRY010000223">
    <property type="protein sequence ID" value="KAF9060876.1"/>
    <property type="molecule type" value="Genomic_DNA"/>
</dbReference>
<organism evidence="3 4">
    <name type="scientific">Rhodocollybia butyracea</name>
    <dbReference type="NCBI Taxonomy" id="206335"/>
    <lineage>
        <taxon>Eukaryota</taxon>
        <taxon>Fungi</taxon>
        <taxon>Dikarya</taxon>
        <taxon>Basidiomycota</taxon>
        <taxon>Agaricomycotina</taxon>
        <taxon>Agaricomycetes</taxon>
        <taxon>Agaricomycetidae</taxon>
        <taxon>Agaricales</taxon>
        <taxon>Marasmiineae</taxon>
        <taxon>Omphalotaceae</taxon>
        <taxon>Rhodocollybia</taxon>
    </lineage>
</organism>
<feature type="transmembrane region" description="Helical" evidence="1">
    <location>
        <begin position="25"/>
        <end position="51"/>
    </location>
</feature>
<dbReference type="AlphaFoldDB" id="A0A9P5P9P5"/>
<sequence length="249" mass="27446">MTSNNSSPPQILVRPLPTEIFEKTFGAGLVMVIVTCTLYGIATLQAYLYYLHYQRDSKWIKTMVGVLISLCAFHAAFLIQAIYFYLVKSYADPSVVAGGCWQLFAAFAVNTVIGPIVQLFFAWQILKLTKRKWKLPLSIFLGVLILSHLALGVGVAYLGKPEVDPTDFSQIIPQSALPRAVTRIISDSAITVALCLLLKENLGGFSRTNIIVNTLIVYAVNRLLLCTFAAVIQVVAVSTLYTPSRHETN</sequence>
<proteinExistence type="predicted"/>
<feature type="transmembrane region" description="Helical" evidence="1">
    <location>
        <begin position="135"/>
        <end position="160"/>
    </location>
</feature>
<feature type="domain" description="DUF6534" evidence="2">
    <location>
        <begin position="184"/>
        <end position="239"/>
    </location>
</feature>
<keyword evidence="1" id="KW-0812">Transmembrane</keyword>
<dbReference type="Proteomes" id="UP000772434">
    <property type="component" value="Unassembled WGS sequence"/>
</dbReference>
<dbReference type="OrthoDB" id="2535105at2759"/>
<evidence type="ECO:0000259" key="2">
    <source>
        <dbReference type="Pfam" id="PF20152"/>
    </source>
</evidence>
<feature type="transmembrane region" description="Helical" evidence="1">
    <location>
        <begin position="210"/>
        <end position="236"/>
    </location>
</feature>
<evidence type="ECO:0000256" key="1">
    <source>
        <dbReference type="SAM" id="Phobius"/>
    </source>
</evidence>
<dbReference type="Pfam" id="PF20152">
    <property type="entry name" value="DUF6534"/>
    <property type="match status" value="1"/>
</dbReference>
<dbReference type="PANTHER" id="PTHR40465">
    <property type="entry name" value="CHROMOSOME 1, WHOLE GENOME SHOTGUN SEQUENCE"/>
    <property type="match status" value="1"/>
</dbReference>
<feature type="transmembrane region" description="Helical" evidence="1">
    <location>
        <begin position="63"/>
        <end position="86"/>
    </location>
</feature>
<gene>
    <name evidence="3" type="ORF">BDP27DRAFT_1429552</name>
</gene>
<reference evidence="3" key="1">
    <citation type="submission" date="2020-11" db="EMBL/GenBank/DDBJ databases">
        <authorList>
            <consortium name="DOE Joint Genome Institute"/>
            <person name="Ahrendt S."/>
            <person name="Riley R."/>
            <person name="Andreopoulos W."/>
            <person name="Labutti K."/>
            <person name="Pangilinan J."/>
            <person name="Ruiz-Duenas F.J."/>
            <person name="Barrasa J.M."/>
            <person name="Sanchez-Garcia M."/>
            <person name="Camarero S."/>
            <person name="Miyauchi S."/>
            <person name="Serrano A."/>
            <person name="Linde D."/>
            <person name="Babiker R."/>
            <person name="Drula E."/>
            <person name="Ayuso-Fernandez I."/>
            <person name="Pacheco R."/>
            <person name="Padilla G."/>
            <person name="Ferreira P."/>
            <person name="Barriuso J."/>
            <person name="Kellner H."/>
            <person name="Castanera R."/>
            <person name="Alfaro M."/>
            <person name="Ramirez L."/>
            <person name="Pisabarro A.G."/>
            <person name="Kuo A."/>
            <person name="Tritt A."/>
            <person name="Lipzen A."/>
            <person name="He G."/>
            <person name="Yan M."/>
            <person name="Ng V."/>
            <person name="Cullen D."/>
            <person name="Martin F."/>
            <person name="Rosso M.-N."/>
            <person name="Henrissat B."/>
            <person name="Hibbett D."/>
            <person name="Martinez A.T."/>
            <person name="Grigoriev I.V."/>
        </authorList>
    </citation>
    <scope>NUCLEOTIDE SEQUENCE</scope>
    <source>
        <strain evidence="3">AH 40177</strain>
    </source>
</reference>
<keyword evidence="4" id="KW-1185">Reference proteome</keyword>
<keyword evidence="1" id="KW-0472">Membrane</keyword>
<dbReference type="PANTHER" id="PTHR40465:SF1">
    <property type="entry name" value="DUF6534 DOMAIN-CONTAINING PROTEIN"/>
    <property type="match status" value="1"/>
</dbReference>
<comment type="caution">
    <text evidence="3">The sequence shown here is derived from an EMBL/GenBank/DDBJ whole genome shotgun (WGS) entry which is preliminary data.</text>
</comment>
<name>A0A9P5P9P5_9AGAR</name>
<evidence type="ECO:0000313" key="3">
    <source>
        <dbReference type="EMBL" id="KAF9060876.1"/>
    </source>
</evidence>